<dbReference type="EMBL" id="CAJNNV010031582">
    <property type="protein sequence ID" value="CAE8636955.1"/>
    <property type="molecule type" value="Genomic_DNA"/>
</dbReference>
<reference evidence="2" key="1">
    <citation type="submission" date="2021-02" db="EMBL/GenBank/DDBJ databases">
        <authorList>
            <person name="Dougan E. K."/>
            <person name="Rhodes N."/>
            <person name="Thang M."/>
            <person name="Chan C."/>
        </authorList>
    </citation>
    <scope>NUCLEOTIDE SEQUENCE</scope>
</reference>
<accession>A0A813HGB0</accession>
<keyword evidence="1" id="KW-0472">Membrane</keyword>
<feature type="transmembrane region" description="Helical" evidence="1">
    <location>
        <begin position="84"/>
        <end position="109"/>
    </location>
</feature>
<evidence type="ECO:0000313" key="3">
    <source>
        <dbReference type="Proteomes" id="UP000654075"/>
    </source>
</evidence>
<evidence type="ECO:0000313" key="2">
    <source>
        <dbReference type="EMBL" id="CAE8636955.1"/>
    </source>
</evidence>
<keyword evidence="1" id="KW-0812">Transmembrane</keyword>
<keyword evidence="3" id="KW-1185">Reference proteome</keyword>
<feature type="non-terminal residue" evidence="2">
    <location>
        <position position="1"/>
    </location>
</feature>
<name>A0A813HGB0_POLGL</name>
<proteinExistence type="predicted"/>
<gene>
    <name evidence="2" type="ORF">PGLA1383_LOCUS52365</name>
</gene>
<dbReference type="Proteomes" id="UP000654075">
    <property type="component" value="Unassembled WGS sequence"/>
</dbReference>
<sequence length="189" mass="19499">QLIEVDLIVLSSATLLRVKSLALCRLSQVWSCAAEDAAKSCCCGACGFCRSLSKRLRWAGDVGLLAGGLGLLTCAVAACFDVQGLGFSAALEMVVLSLALGLFVSAGAFKDLAQIDERFARTLSWGSSSWLKSSQAAQPMLGGSRVGAPVHLLPSAPPLLMPPPGSLMREQALHMGPGFAASAAPILPS</sequence>
<organism evidence="2 3">
    <name type="scientific">Polarella glacialis</name>
    <name type="common">Dinoflagellate</name>
    <dbReference type="NCBI Taxonomy" id="89957"/>
    <lineage>
        <taxon>Eukaryota</taxon>
        <taxon>Sar</taxon>
        <taxon>Alveolata</taxon>
        <taxon>Dinophyceae</taxon>
        <taxon>Suessiales</taxon>
        <taxon>Suessiaceae</taxon>
        <taxon>Polarella</taxon>
    </lineage>
</organism>
<dbReference type="AlphaFoldDB" id="A0A813HGB0"/>
<comment type="caution">
    <text evidence="2">The sequence shown here is derived from an EMBL/GenBank/DDBJ whole genome shotgun (WGS) entry which is preliminary data.</text>
</comment>
<protein>
    <submittedName>
        <fullName evidence="2">Uncharacterized protein</fullName>
    </submittedName>
</protein>
<feature type="transmembrane region" description="Helical" evidence="1">
    <location>
        <begin position="58"/>
        <end position="78"/>
    </location>
</feature>
<keyword evidence="1" id="KW-1133">Transmembrane helix</keyword>
<evidence type="ECO:0000256" key="1">
    <source>
        <dbReference type="SAM" id="Phobius"/>
    </source>
</evidence>